<dbReference type="OrthoDB" id="10051571at2759"/>
<evidence type="ECO:0000313" key="5">
    <source>
        <dbReference type="Proteomes" id="UP000663879"/>
    </source>
</evidence>
<keyword evidence="1" id="KW-0175">Coiled coil</keyword>
<accession>A0A813ZZC4</accession>
<dbReference type="GO" id="GO:0007165">
    <property type="term" value="P:signal transduction"/>
    <property type="evidence" value="ECO:0007669"/>
    <property type="project" value="InterPro"/>
</dbReference>
<feature type="compositionally biased region" description="Low complexity" evidence="2">
    <location>
        <begin position="308"/>
        <end position="325"/>
    </location>
</feature>
<name>A0A813ZZC4_9BILA</name>
<evidence type="ECO:0000313" key="4">
    <source>
        <dbReference type="EMBL" id="CAF0905687.1"/>
    </source>
</evidence>
<dbReference type="SUPFAM" id="SSF54236">
    <property type="entry name" value="Ubiquitin-like"/>
    <property type="match status" value="1"/>
</dbReference>
<dbReference type="PANTHER" id="PTHR15286:SF6">
    <property type="entry name" value="GH01133P"/>
    <property type="match status" value="1"/>
</dbReference>
<dbReference type="Gene3D" id="3.10.20.90">
    <property type="entry name" value="Phosphatidylinositol 3-kinase Catalytic Subunit, Chain A, domain 1"/>
    <property type="match status" value="1"/>
</dbReference>
<dbReference type="PANTHER" id="PTHR15286">
    <property type="entry name" value="RAS-ASSOCIATING DOMAIN CONTAINING PROTEIN"/>
    <property type="match status" value="1"/>
</dbReference>
<evidence type="ECO:0000259" key="3">
    <source>
        <dbReference type="PROSITE" id="PS50200"/>
    </source>
</evidence>
<dbReference type="AlphaFoldDB" id="A0A813ZZC4"/>
<protein>
    <recommendedName>
        <fullName evidence="3">Ras-associating domain-containing protein</fullName>
    </recommendedName>
</protein>
<feature type="region of interest" description="Disordered" evidence="2">
    <location>
        <begin position="163"/>
        <end position="190"/>
    </location>
</feature>
<organism evidence="4 5">
    <name type="scientific">Brachionus calyciflorus</name>
    <dbReference type="NCBI Taxonomy" id="104777"/>
    <lineage>
        <taxon>Eukaryota</taxon>
        <taxon>Metazoa</taxon>
        <taxon>Spiralia</taxon>
        <taxon>Gnathifera</taxon>
        <taxon>Rotifera</taxon>
        <taxon>Eurotatoria</taxon>
        <taxon>Monogononta</taxon>
        <taxon>Pseudotrocha</taxon>
        <taxon>Ploima</taxon>
        <taxon>Brachionidae</taxon>
        <taxon>Brachionus</taxon>
    </lineage>
</organism>
<evidence type="ECO:0000256" key="1">
    <source>
        <dbReference type="SAM" id="Coils"/>
    </source>
</evidence>
<reference evidence="4" key="1">
    <citation type="submission" date="2021-02" db="EMBL/GenBank/DDBJ databases">
        <authorList>
            <person name="Nowell W R."/>
        </authorList>
    </citation>
    <scope>NUCLEOTIDE SEQUENCE</scope>
    <source>
        <strain evidence="4">Ploen Becks lab</strain>
    </source>
</reference>
<evidence type="ECO:0000256" key="2">
    <source>
        <dbReference type="SAM" id="MobiDB-lite"/>
    </source>
</evidence>
<feature type="region of interest" description="Disordered" evidence="2">
    <location>
        <begin position="305"/>
        <end position="332"/>
    </location>
</feature>
<dbReference type="InterPro" id="IPR000159">
    <property type="entry name" value="RA_dom"/>
</dbReference>
<feature type="domain" description="Ras-associating" evidence="3">
    <location>
        <begin position="1"/>
        <end position="93"/>
    </location>
</feature>
<dbReference type="PROSITE" id="PS50200">
    <property type="entry name" value="RA"/>
    <property type="match status" value="1"/>
</dbReference>
<proteinExistence type="predicted"/>
<comment type="caution">
    <text evidence="4">The sequence shown here is derived from an EMBL/GenBank/DDBJ whole genome shotgun (WGS) entry which is preliminary data.</text>
</comment>
<gene>
    <name evidence="4" type="ORF">OXX778_LOCUS11632</name>
</gene>
<dbReference type="InterPro" id="IPR033593">
    <property type="entry name" value="N-RASSF"/>
</dbReference>
<keyword evidence="5" id="KW-1185">Reference proteome</keyword>
<dbReference type="InterPro" id="IPR029071">
    <property type="entry name" value="Ubiquitin-like_domsf"/>
</dbReference>
<dbReference type="EMBL" id="CAJNOC010001993">
    <property type="protein sequence ID" value="CAF0905687.1"/>
    <property type="molecule type" value="Genomic_DNA"/>
</dbReference>
<sequence>MEQIKIVVNGCEKVATGLTKETTVDDIKFAMLYSSVGKFKVDMLNDYGLFEQWHTNERLLDSNVKIYKIIKLWKQLPGDQLAQVKFVIKQKLVNKKTSLSINKNQKEEETNRKKEFKYCSLSPSVQKTWNDNLVEKRISRTKSSYVRKQLEILNQKKKLSIDDNHDLQSIPSSAWSSGHESESDDETSNSCKRIVRKRYASIKRMNKSRNSSIKRINAEQNEIEQQEHKLKLNKINNLRNELKTIQKELLNVKQNSKLDKQEEDNLGSMRLKLSKIDDMILVKTKLIESLENELKRMNEMNNKKCEMTSSCSSSSISSTDTGISSAHSDQEEEIISNNRFETLV</sequence>
<feature type="coiled-coil region" evidence="1">
    <location>
        <begin position="209"/>
        <end position="255"/>
    </location>
</feature>
<dbReference type="Proteomes" id="UP000663879">
    <property type="component" value="Unassembled WGS sequence"/>
</dbReference>